<keyword evidence="13" id="KW-0106">Calcium</keyword>
<dbReference type="InterPro" id="IPR013130">
    <property type="entry name" value="Fe3_Rdtase_TM_dom"/>
</dbReference>
<dbReference type="OrthoDB" id="6019201at2759"/>
<dbReference type="InterPro" id="IPR017927">
    <property type="entry name" value="FAD-bd_FR_type"/>
</dbReference>
<dbReference type="PROSITE" id="PS50222">
    <property type="entry name" value="EF_HAND_2"/>
    <property type="match status" value="2"/>
</dbReference>
<evidence type="ECO:0000256" key="23">
    <source>
        <dbReference type="SAM" id="SignalP"/>
    </source>
</evidence>
<dbReference type="SMART" id="SM00054">
    <property type="entry name" value="EFh"/>
    <property type="match status" value="2"/>
</dbReference>
<evidence type="ECO:0000256" key="21">
    <source>
        <dbReference type="ARBA" id="ARBA00048762"/>
    </source>
</evidence>
<dbReference type="Pfam" id="PF08022">
    <property type="entry name" value="FAD_binding_8"/>
    <property type="match status" value="1"/>
</dbReference>
<proteinExistence type="inferred from homology"/>
<keyword evidence="16" id="KW-0560">Oxidoreductase</keyword>
<dbReference type="GO" id="GO:0042742">
    <property type="term" value="P:defense response to bacterium"/>
    <property type="evidence" value="ECO:0007669"/>
    <property type="project" value="UniProtKB-ARBA"/>
</dbReference>
<dbReference type="GO" id="GO:0016175">
    <property type="term" value="F:superoxide-generating NAD(P)H oxidase activity"/>
    <property type="evidence" value="ECO:0007669"/>
    <property type="project" value="UniProtKB-ARBA"/>
</dbReference>
<dbReference type="Pfam" id="PF00036">
    <property type="entry name" value="EF-hand_1"/>
    <property type="match status" value="1"/>
</dbReference>
<keyword evidence="18" id="KW-0325">Glycoprotein</keyword>
<dbReference type="GO" id="GO:0016174">
    <property type="term" value="F:NAD(P)H oxidase H2O2-forming activity"/>
    <property type="evidence" value="ECO:0007669"/>
    <property type="project" value="UniProtKB-EC"/>
</dbReference>
<comment type="similarity">
    <text evidence="4">In the N-terminal section; belongs to the peroxidase family.</text>
</comment>
<comment type="subcellular location">
    <subcellularLocation>
        <location evidence="2">Apical cell membrane</location>
        <topology evidence="2">Multi-pass membrane protein</topology>
    </subcellularLocation>
</comment>
<keyword evidence="9" id="KW-0479">Metal-binding</keyword>
<feature type="transmembrane region" description="Helical" evidence="22">
    <location>
        <begin position="1168"/>
        <end position="1193"/>
    </location>
</feature>
<dbReference type="PRINTS" id="PR00457">
    <property type="entry name" value="ANPEROXIDASE"/>
</dbReference>
<dbReference type="CDD" id="cd06186">
    <property type="entry name" value="NOX_Duox_like_FAD_NADP"/>
    <property type="match status" value="1"/>
</dbReference>
<evidence type="ECO:0000256" key="1">
    <source>
        <dbReference type="ARBA" id="ARBA00003796"/>
    </source>
</evidence>
<dbReference type="InterPro" id="IPR050369">
    <property type="entry name" value="RBOH/FRE"/>
</dbReference>
<evidence type="ECO:0000256" key="15">
    <source>
        <dbReference type="ARBA" id="ARBA00022989"/>
    </source>
</evidence>
<dbReference type="SUPFAM" id="SSF63380">
    <property type="entry name" value="Riboflavin synthase domain-like"/>
    <property type="match status" value="1"/>
</dbReference>
<dbReference type="GO" id="GO:0042554">
    <property type="term" value="P:superoxide anion generation"/>
    <property type="evidence" value="ECO:0007669"/>
    <property type="project" value="TreeGrafter"/>
</dbReference>
<evidence type="ECO:0000256" key="22">
    <source>
        <dbReference type="SAM" id="Phobius"/>
    </source>
</evidence>
<dbReference type="InterPro" id="IPR039261">
    <property type="entry name" value="FNR_nucleotide-bd"/>
</dbReference>
<feature type="transmembrane region" description="Helical" evidence="22">
    <location>
        <begin position="600"/>
        <end position="626"/>
    </location>
</feature>
<dbReference type="InterPro" id="IPR011992">
    <property type="entry name" value="EF-hand-dom_pair"/>
</dbReference>
<evidence type="ECO:0000256" key="18">
    <source>
        <dbReference type="ARBA" id="ARBA00023180"/>
    </source>
</evidence>
<evidence type="ECO:0000313" key="26">
    <source>
        <dbReference type="EMBL" id="GCB63720.1"/>
    </source>
</evidence>
<evidence type="ECO:0000256" key="11">
    <source>
        <dbReference type="ARBA" id="ARBA00022737"/>
    </source>
</evidence>
<name>A0A401NS87_SCYTO</name>
<feature type="transmembrane region" description="Helical" evidence="22">
    <location>
        <begin position="1135"/>
        <end position="1156"/>
    </location>
</feature>
<comment type="catalytic activity">
    <reaction evidence="21">
        <text>NADPH + O2 + H(+) = H2O2 + NADP(+)</text>
        <dbReference type="Rhea" id="RHEA:11260"/>
        <dbReference type="ChEBI" id="CHEBI:15378"/>
        <dbReference type="ChEBI" id="CHEBI:15379"/>
        <dbReference type="ChEBI" id="CHEBI:16240"/>
        <dbReference type="ChEBI" id="CHEBI:57783"/>
        <dbReference type="ChEBI" id="CHEBI:58349"/>
        <dbReference type="EC" id="1.6.3.1"/>
    </reaction>
</comment>
<feature type="domain" description="EF-hand" evidence="24">
    <location>
        <begin position="858"/>
        <end position="893"/>
    </location>
</feature>
<feature type="signal peptide" evidence="23">
    <location>
        <begin position="1"/>
        <end position="27"/>
    </location>
</feature>
<dbReference type="InterPro" id="IPR034821">
    <property type="entry name" value="DUOX_peroxidase"/>
</dbReference>
<feature type="transmembrane region" description="Helical" evidence="22">
    <location>
        <begin position="1026"/>
        <end position="1045"/>
    </location>
</feature>
<feature type="domain" description="FAD-binding FR-type" evidence="25">
    <location>
        <begin position="1255"/>
        <end position="1361"/>
    </location>
</feature>
<evidence type="ECO:0000256" key="14">
    <source>
        <dbReference type="ARBA" id="ARBA00022857"/>
    </source>
</evidence>
<dbReference type="CDD" id="cd09820">
    <property type="entry name" value="dual_peroxidase_like"/>
    <property type="match status" value="1"/>
</dbReference>
<keyword evidence="14" id="KW-0521">NADP</keyword>
<feature type="domain" description="EF-hand" evidence="24">
    <location>
        <begin position="822"/>
        <end position="857"/>
    </location>
</feature>
<dbReference type="InterPro" id="IPR017938">
    <property type="entry name" value="Riboflavin_synthase-like_b-brl"/>
</dbReference>
<comment type="function">
    <text evidence="1">Generates hydrogen peroxide which is required for the activity of thyroid peroxidase/TPO and lactoperoxidase/LPO. Plays a role in thyroid hormones synthesis and lactoperoxidase-mediated antimicrobial defense at the surface of mucosa. May have its own peroxidase activity through its N-terminal peroxidase-like domain.</text>
</comment>
<dbReference type="PROSITE" id="PS50292">
    <property type="entry name" value="PEROXIDASE_3"/>
    <property type="match status" value="1"/>
</dbReference>
<comment type="pathway">
    <text evidence="3">Hormone biosynthesis; thyroid hormone biosynthesis.</text>
</comment>
<dbReference type="Proteomes" id="UP000288216">
    <property type="component" value="Unassembled WGS sequence"/>
</dbReference>
<evidence type="ECO:0000256" key="3">
    <source>
        <dbReference type="ARBA" id="ARBA00005197"/>
    </source>
</evidence>
<dbReference type="SFLD" id="SFLDG01169">
    <property type="entry name" value="NADPH_oxidase_subgroup_(NOX)"/>
    <property type="match status" value="1"/>
</dbReference>
<keyword evidence="10 23" id="KW-0732">Signal</keyword>
<dbReference type="STRING" id="75743.A0A401NS87"/>
<evidence type="ECO:0000256" key="6">
    <source>
        <dbReference type="ARBA" id="ARBA00022559"/>
    </source>
</evidence>
<feature type="transmembrane region" description="Helical" evidence="22">
    <location>
        <begin position="1065"/>
        <end position="1087"/>
    </location>
</feature>
<reference evidence="26 27" key="1">
    <citation type="journal article" date="2018" name="Nat. Ecol. Evol.">
        <title>Shark genomes provide insights into elasmobranch evolution and the origin of vertebrates.</title>
        <authorList>
            <person name="Hara Y"/>
            <person name="Yamaguchi K"/>
            <person name="Onimaru K"/>
            <person name="Kadota M"/>
            <person name="Koyanagi M"/>
            <person name="Keeley SD"/>
            <person name="Tatsumi K"/>
            <person name="Tanaka K"/>
            <person name="Motone F"/>
            <person name="Kageyama Y"/>
            <person name="Nozu R"/>
            <person name="Adachi N"/>
            <person name="Nishimura O"/>
            <person name="Nakagawa R"/>
            <person name="Tanegashima C"/>
            <person name="Kiyatake I"/>
            <person name="Matsumoto R"/>
            <person name="Murakumo K"/>
            <person name="Nishida K"/>
            <person name="Terakita A"/>
            <person name="Kuratani S"/>
            <person name="Sato K"/>
            <person name="Hyodo S Kuraku.S."/>
        </authorList>
    </citation>
    <scope>NUCLEOTIDE SEQUENCE [LARGE SCALE GENOMIC DNA]</scope>
</reference>
<keyword evidence="11" id="KW-0677">Repeat</keyword>
<comment type="catalytic activity">
    <reaction evidence="20">
        <text>NADH + O2 + H(+) = H2O2 + NAD(+)</text>
        <dbReference type="Rhea" id="RHEA:11264"/>
        <dbReference type="ChEBI" id="CHEBI:15378"/>
        <dbReference type="ChEBI" id="CHEBI:15379"/>
        <dbReference type="ChEBI" id="CHEBI:16240"/>
        <dbReference type="ChEBI" id="CHEBI:57540"/>
        <dbReference type="ChEBI" id="CHEBI:57945"/>
        <dbReference type="EC" id="1.6.3.1"/>
    </reaction>
</comment>
<dbReference type="Pfam" id="PF13499">
    <property type="entry name" value="EF-hand_7"/>
    <property type="match status" value="1"/>
</dbReference>
<dbReference type="Pfam" id="PF01794">
    <property type="entry name" value="Ferric_reduct"/>
    <property type="match status" value="1"/>
</dbReference>
<keyword evidence="12" id="KW-0274">FAD</keyword>
<evidence type="ECO:0000256" key="12">
    <source>
        <dbReference type="ARBA" id="ARBA00022827"/>
    </source>
</evidence>
<dbReference type="InterPro" id="IPR002048">
    <property type="entry name" value="EF_hand_dom"/>
</dbReference>
<evidence type="ECO:0000256" key="19">
    <source>
        <dbReference type="ARBA" id="ARBA00023324"/>
    </source>
</evidence>
<protein>
    <recommendedName>
        <fullName evidence="5">NAD(P)H oxidase (H2O2-forming)</fullName>
        <ecNumber evidence="5">1.6.3.1</ecNumber>
    </recommendedName>
</protein>
<comment type="caution">
    <text evidence="26">The sequence shown here is derived from an EMBL/GenBank/DDBJ whole genome shotgun (WGS) entry which is preliminary data.</text>
</comment>
<dbReference type="GO" id="GO:0006590">
    <property type="term" value="P:thyroid hormone generation"/>
    <property type="evidence" value="ECO:0007669"/>
    <property type="project" value="UniProtKB-UniPathway"/>
</dbReference>
<dbReference type="SFLD" id="SFLDS00052">
    <property type="entry name" value="Ferric_Reductase_Domain"/>
    <property type="match status" value="1"/>
</dbReference>
<dbReference type="Gene3D" id="1.10.640.10">
    <property type="entry name" value="Haem peroxidase domain superfamily, animal type"/>
    <property type="match status" value="1"/>
</dbReference>
<keyword evidence="8 22" id="KW-0812">Transmembrane</keyword>
<evidence type="ECO:0000256" key="8">
    <source>
        <dbReference type="ARBA" id="ARBA00022692"/>
    </source>
</evidence>
<dbReference type="GO" id="GO:0042744">
    <property type="term" value="P:hydrogen peroxide catabolic process"/>
    <property type="evidence" value="ECO:0007669"/>
    <property type="project" value="UniProtKB-KW"/>
</dbReference>
<dbReference type="PROSITE" id="PS00018">
    <property type="entry name" value="EF_HAND_1"/>
    <property type="match status" value="2"/>
</dbReference>
<dbReference type="SUPFAM" id="SSF47473">
    <property type="entry name" value="EF-hand"/>
    <property type="match status" value="1"/>
</dbReference>
<dbReference type="Gene3D" id="2.40.30.10">
    <property type="entry name" value="Translation factors"/>
    <property type="match status" value="1"/>
</dbReference>
<dbReference type="UniPathway" id="UPA00194"/>
<dbReference type="FunFam" id="2.40.30.10:FF:000059">
    <property type="entry name" value="dual oxidase isoform X1"/>
    <property type="match status" value="1"/>
</dbReference>
<dbReference type="GO" id="GO:0043020">
    <property type="term" value="C:NADPH oxidase complex"/>
    <property type="evidence" value="ECO:0007669"/>
    <property type="project" value="TreeGrafter"/>
</dbReference>
<dbReference type="CDD" id="cd00051">
    <property type="entry name" value="EFh"/>
    <property type="match status" value="1"/>
</dbReference>
<evidence type="ECO:0000256" key="2">
    <source>
        <dbReference type="ARBA" id="ARBA00004424"/>
    </source>
</evidence>
<evidence type="ECO:0000256" key="10">
    <source>
        <dbReference type="ARBA" id="ARBA00022729"/>
    </source>
</evidence>
<dbReference type="InterPro" id="IPR037120">
    <property type="entry name" value="Haem_peroxidase_sf_animal"/>
</dbReference>
<accession>A0A401NS87</accession>
<evidence type="ECO:0000259" key="24">
    <source>
        <dbReference type="PROSITE" id="PS50222"/>
    </source>
</evidence>
<dbReference type="InterPro" id="IPR013112">
    <property type="entry name" value="FAD-bd_8"/>
</dbReference>
<dbReference type="GO" id="GO:0020037">
    <property type="term" value="F:heme binding"/>
    <property type="evidence" value="ECO:0007669"/>
    <property type="project" value="InterPro"/>
</dbReference>
<dbReference type="Gene3D" id="1.10.238.10">
    <property type="entry name" value="EF-hand"/>
    <property type="match status" value="1"/>
</dbReference>
<dbReference type="PROSITE" id="PS51384">
    <property type="entry name" value="FAD_FR"/>
    <property type="match status" value="1"/>
</dbReference>
<keyword evidence="17 22" id="KW-0472">Membrane</keyword>
<dbReference type="PANTHER" id="PTHR11972:SF175">
    <property type="entry name" value="NAD(P)H OXIDASE (H2O2-FORMING)"/>
    <property type="match status" value="1"/>
</dbReference>
<evidence type="ECO:0000256" key="13">
    <source>
        <dbReference type="ARBA" id="ARBA00022837"/>
    </source>
</evidence>
<keyword evidence="6" id="KW-0575">Peroxidase</keyword>
<dbReference type="SUPFAM" id="SSF48113">
    <property type="entry name" value="Heme-dependent peroxidases"/>
    <property type="match status" value="1"/>
</dbReference>
<dbReference type="GO" id="GO:0016324">
    <property type="term" value="C:apical plasma membrane"/>
    <property type="evidence" value="ECO:0007669"/>
    <property type="project" value="UniProtKB-SubCell"/>
</dbReference>
<feature type="transmembrane region" description="Helical" evidence="22">
    <location>
        <begin position="1205"/>
        <end position="1222"/>
    </location>
</feature>
<dbReference type="GO" id="GO:0004601">
    <property type="term" value="F:peroxidase activity"/>
    <property type="evidence" value="ECO:0007669"/>
    <property type="project" value="UniProtKB-KW"/>
</dbReference>
<evidence type="ECO:0000313" key="27">
    <source>
        <dbReference type="Proteomes" id="UP000288216"/>
    </source>
</evidence>
<dbReference type="Pfam" id="PF03098">
    <property type="entry name" value="An_peroxidase"/>
    <property type="match status" value="1"/>
</dbReference>
<dbReference type="InterPro" id="IPR010255">
    <property type="entry name" value="Haem_peroxidase_sf"/>
</dbReference>
<keyword evidence="27" id="KW-1185">Reference proteome</keyword>
<evidence type="ECO:0000256" key="9">
    <source>
        <dbReference type="ARBA" id="ARBA00022723"/>
    </source>
</evidence>
<evidence type="ECO:0000256" key="16">
    <source>
        <dbReference type="ARBA" id="ARBA00023002"/>
    </source>
</evidence>
<evidence type="ECO:0000256" key="5">
    <source>
        <dbReference type="ARBA" id="ARBA00012698"/>
    </source>
</evidence>
<evidence type="ECO:0000256" key="20">
    <source>
        <dbReference type="ARBA" id="ARBA00047455"/>
    </source>
</evidence>
<dbReference type="GO" id="GO:0009653">
    <property type="term" value="P:anatomical structure morphogenesis"/>
    <property type="evidence" value="ECO:0007669"/>
    <property type="project" value="UniProtKB-ARBA"/>
</dbReference>
<dbReference type="PANTHER" id="PTHR11972">
    <property type="entry name" value="NADPH OXIDASE"/>
    <property type="match status" value="1"/>
</dbReference>
<keyword evidence="7" id="KW-0285">Flavoprotein</keyword>
<organism evidence="26 27">
    <name type="scientific">Scyliorhinus torazame</name>
    <name type="common">Cloudy catshark</name>
    <name type="synonym">Catulus torazame</name>
    <dbReference type="NCBI Taxonomy" id="75743"/>
    <lineage>
        <taxon>Eukaryota</taxon>
        <taxon>Metazoa</taxon>
        <taxon>Chordata</taxon>
        <taxon>Craniata</taxon>
        <taxon>Vertebrata</taxon>
        <taxon>Chondrichthyes</taxon>
        <taxon>Elasmobranchii</taxon>
        <taxon>Galeomorphii</taxon>
        <taxon>Galeoidea</taxon>
        <taxon>Carcharhiniformes</taxon>
        <taxon>Scyliorhinidae</taxon>
        <taxon>Scyliorhinus</taxon>
    </lineage>
</organism>
<gene>
    <name evidence="26" type="ORF">scyTo_0011659</name>
</gene>
<dbReference type="OMA" id="NASMLHP"/>
<dbReference type="InterPro" id="IPR013121">
    <property type="entry name" value="Fe_red_NAD-bd_6"/>
</dbReference>
<dbReference type="SFLD" id="SFLDG01168">
    <property type="entry name" value="Ferric_reductase_subgroup_(FRE"/>
    <property type="match status" value="1"/>
</dbReference>
<dbReference type="EMBL" id="BFAA01005378">
    <property type="protein sequence ID" value="GCB63720.1"/>
    <property type="molecule type" value="Genomic_DNA"/>
</dbReference>
<evidence type="ECO:0000259" key="25">
    <source>
        <dbReference type="PROSITE" id="PS51384"/>
    </source>
</evidence>
<evidence type="ECO:0000256" key="7">
    <source>
        <dbReference type="ARBA" id="ARBA00022630"/>
    </source>
</evidence>
<evidence type="ECO:0000256" key="17">
    <source>
        <dbReference type="ARBA" id="ARBA00023136"/>
    </source>
</evidence>
<dbReference type="InterPro" id="IPR018247">
    <property type="entry name" value="EF_Hand_1_Ca_BS"/>
</dbReference>
<dbReference type="Gene3D" id="3.40.50.80">
    <property type="entry name" value="Nucleotide-binding domain of ferredoxin-NADP reductase (FNR) module"/>
    <property type="match status" value="1"/>
</dbReference>
<dbReference type="GO" id="GO:0006979">
    <property type="term" value="P:response to oxidative stress"/>
    <property type="evidence" value="ECO:0007669"/>
    <property type="project" value="InterPro"/>
</dbReference>
<dbReference type="InterPro" id="IPR019791">
    <property type="entry name" value="Haem_peroxidase_animal"/>
</dbReference>
<sequence>MPRGMAPTDLWILLITGCIHLSQLALSSTQNNINWETQRYDGWYNNLAFHNRGAAGSPFMRLLPARYADGVYQALREPKVPNARTISNIISNGSSGLPSESNKTVLGVFFGYHVMFEILDTRRAACPPEFLDVPIPHGDSIFDPNGTENVRLLFQRSEWDSHSGHSPNNPRLQVNEVTAWIDGSSIYGSSHSWCDELRKFSGGRLASGSDPLLPKPSTGKLLMWNPPDPSTGQTGLRGFYDFGNAAANESPFILAESVIWFRYHNALAFEFGAQNPLWSDEDIFQHARKWVIASLQSIVLYEWLPQHLAQNLPPYSGYKKSVDPGISPEFQAAAIRFGASMVPPGIYMRNRKCDFRNISTTNNKKSPALRVCNNFWRREKPNLQSGADVEELIFGMASQIAEKEDNIIVEDLRDYMYGPLKFSRSDLMALTIHRGRDNGLPTFNTARRAFQLPPIRSWNEIKLSLKREKQELLDKLAEQYGDISELELWPGGLLESNGSLGDLFTEIMIEQFQRIRDGDRYWFENLQNGLFTTEEIANIRKITFFDVLGKALNTSQSEIQKDVFVWKAGDPCPQPKQVTIADLEPCTSAINLKYFEGSSAGFGIIIVLLCCLPLICLIPAYAVAFYNKTQFKKLQRRNRRESITRKTELGAGMKASEWQGPNDPLRPVDLCLDAKTCIQVLDSKRSPIRIINLTKDMDLIKSSNDHRVLLLKVPKEYDLVLFFDTEKDCHDFVDQLRIHLEGNGIHLRLMEMNQKAILKEAVTKQQRSKILDTFFRRVFAQVLEIDKSDAGDFNTEISRKMRESLNCELTRVEFADALGLKYDSMFVEQMFSLADKDGNGYLSFREFLDILVIFMKGSPEEKSKLMFQMYDVDGNGFLSKGEFSILLKSFIEISNNCLSKAQAEEVMESLFKEAGFQDKEDLTWEDFHYLFRDHGDELEFAQLNVKGMDIREKSNKYHRVSFLKGNPYKNMQESAVEHIGQEFRYRDRLNKRSNRPRPYTEAKREKYNRSKVHQKVQQFKRFIENYRRHIVCVLIFYGVAAGVFVERGYHYAIEAESTGIPQNTYVGIIISRGSAASISFLYAYILLTMCRNLITFLRETFLNRYIPFDAAVDFHRWIAMSAAALTIFHSAGHGVNVYTFCVSSLSNLACLFPSVFIDDGSELPQKYYWWFFETIPGMSGVLLLVVMAIMYVFASRQFRRMSFRAFWVTHHLYVVLYILMLIHGSSNLIQRQSFYLYFIVPGLIYLTDKLISLSRKKKEVTVVRAELLPSGVTYLEFKRPQNFEYKSGQWVRIACLSLGPNEYHPFTLTSAPNEDTLSLHIRAVGPWTTKLRETYSPENVGKLGGNPKIYLDGPFGEGHQEWNQFEVSVLVGGGIGVTPFSSILKDLVFKSSVFSKIACKKVYFIWVTRTQRQFEWMADIIREVEENDKNDLVSVHTYITQLAEKFDLRTTMLYICERHFQKVSNRSLFTGLHSITHFGRPQFVPFFNSLQEVHPEVNGHVNCTWFRGSRADEPNETFLSNVAMWAGKENCTETDTLGKL</sequence>
<dbReference type="FunFam" id="1.10.640.10:FF:000004">
    <property type="entry name" value="Dual oxidase 2"/>
    <property type="match status" value="1"/>
</dbReference>
<dbReference type="EC" id="1.6.3.1" evidence="5"/>
<dbReference type="SUPFAM" id="SSF52343">
    <property type="entry name" value="Ferredoxin reductase-like, C-terminal NADP-linked domain"/>
    <property type="match status" value="1"/>
</dbReference>
<evidence type="ECO:0000256" key="4">
    <source>
        <dbReference type="ARBA" id="ARBA00005644"/>
    </source>
</evidence>
<feature type="chain" id="PRO_5019390230" description="NAD(P)H oxidase (H2O2-forming)" evidence="23">
    <location>
        <begin position="28"/>
        <end position="1540"/>
    </location>
</feature>
<keyword evidence="19" id="KW-0376">Hydrogen peroxide</keyword>
<dbReference type="GO" id="GO:0005509">
    <property type="term" value="F:calcium ion binding"/>
    <property type="evidence" value="ECO:0007669"/>
    <property type="project" value="InterPro"/>
</dbReference>
<dbReference type="Pfam" id="PF08030">
    <property type="entry name" value="NAD_binding_6"/>
    <property type="match status" value="1"/>
</dbReference>
<keyword evidence="15 22" id="KW-1133">Transmembrane helix</keyword>